<evidence type="ECO:0000256" key="5">
    <source>
        <dbReference type="ARBA" id="ARBA00022553"/>
    </source>
</evidence>
<keyword evidence="8" id="KW-0547">Nucleotide-binding</keyword>
<comment type="catalytic activity">
    <reaction evidence="1">
        <text>ATP + protein L-histidine = ADP + protein N-phospho-L-histidine.</text>
        <dbReference type="EC" id="2.7.13.3"/>
    </reaction>
</comment>
<dbReference type="PROSITE" id="PS50885">
    <property type="entry name" value="HAMP"/>
    <property type="match status" value="1"/>
</dbReference>
<feature type="transmembrane region" description="Helical" evidence="14">
    <location>
        <begin position="9"/>
        <end position="28"/>
    </location>
</feature>
<dbReference type="InterPro" id="IPR003661">
    <property type="entry name" value="HisK_dim/P_dom"/>
</dbReference>
<keyword evidence="7 14" id="KW-0812">Transmembrane</keyword>
<dbReference type="Gene3D" id="1.10.287.130">
    <property type="match status" value="1"/>
</dbReference>
<evidence type="ECO:0000259" key="15">
    <source>
        <dbReference type="PROSITE" id="PS50109"/>
    </source>
</evidence>
<dbReference type="InterPro" id="IPR004358">
    <property type="entry name" value="Sig_transdc_His_kin-like_C"/>
</dbReference>
<dbReference type="Pfam" id="PF02518">
    <property type="entry name" value="HATPase_c"/>
    <property type="match status" value="1"/>
</dbReference>
<keyword evidence="9 17" id="KW-0418">Kinase</keyword>
<dbReference type="Pfam" id="PF00672">
    <property type="entry name" value="HAMP"/>
    <property type="match status" value="1"/>
</dbReference>
<dbReference type="GO" id="GO:0000155">
    <property type="term" value="F:phosphorelay sensor kinase activity"/>
    <property type="evidence" value="ECO:0007669"/>
    <property type="project" value="InterPro"/>
</dbReference>
<dbReference type="InterPro" id="IPR036097">
    <property type="entry name" value="HisK_dim/P_sf"/>
</dbReference>
<dbReference type="Gene3D" id="6.10.340.10">
    <property type="match status" value="1"/>
</dbReference>
<organism evidence="17 18">
    <name type="scientific">Paraclostridium bifermentans</name>
    <name type="common">Clostridium bifermentans</name>
    <dbReference type="NCBI Taxonomy" id="1490"/>
    <lineage>
        <taxon>Bacteria</taxon>
        <taxon>Bacillati</taxon>
        <taxon>Bacillota</taxon>
        <taxon>Clostridia</taxon>
        <taxon>Peptostreptococcales</taxon>
        <taxon>Peptostreptococcaceae</taxon>
        <taxon>Paraclostridium</taxon>
    </lineage>
</organism>
<keyword evidence="13 14" id="KW-0472">Membrane</keyword>
<proteinExistence type="predicted"/>
<dbReference type="InterPro" id="IPR036890">
    <property type="entry name" value="HATPase_C_sf"/>
</dbReference>
<dbReference type="Proteomes" id="UP000326961">
    <property type="component" value="Chromosome"/>
</dbReference>
<dbReference type="EC" id="2.7.13.3" evidence="3"/>
<dbReference type="InterPro" id="IPR003660">
    <property type="entry name" value="HAMP_dom"/>
</dbReference>
<dbReference type="EMBL" id="CP032452">
    <property type="protein sequence ID" value="QEZ68038.1"/>
    <property type="molecule type" value="Genomic_DNA"/>
</dbReference>
<sequence length="484" mass="55693">MKNSITNKIMLFFLVIIFFVIFSIVIYSNSVLNNVVEYLIDNEIKDTTKSINLYLHQYFRFNKMEFNKISFASKSSAISRDLTYRLDKTVYIYNDMGGLLYPRTEKYKQLKRTKDMENALNGELSYTIEYKDDKALVYVSYPIFREDKLIGMIRFANDYTPLFNKTKLFINKTLIFSVMIFAVSMIIAYIISKQITSPIKNLANKTKEVTDGNFDVNIDISSSDELGMLASDFNNMIETINTQIKTIEEDRDNLRELSEKQKKFFDNVTHELKTPMTTIIGYSEIIKDNQFTDEEFFNKGINRIISEANRLNRMIVQLLDISKNSNKNFDYELKKIDLSKIIVSMCEDMTHKAKKYNMSININVGKNIKIIANEDKIKEIIINLLDNAIKYGKVNSDIFVNAHIEGKFAKISVIDSGEGIEEKELENILSPFYRVSKSETRELGSTGLGLAIVKSIVDSYNGKIDIKSEVNKGTEVSIKLPTIS</sequence>
<dbReference type="PANTHER" id="PTHR45528:SF1">
    <property type="entry name" value="SENSOR HISTIDINE KINASE CPXA"/>
    <property type="match status" value="1"/>
</dbReference>
<dbReference type="SUPFAM" id="SSF55874">
    <property type="entry name" value="ATPase domain of HSP90 chaperone/DNA topoisomerase II/histidine kinase"/>
    <property type="match status" value="1"/>
</dbReference>
<evidence type="ECO:0000313" key="17">
    <source>
        <dbReference type="EMBL" id="QEZ68038.1"/>
    </source>
</evidence>
<evidence type="ECO:0000256" key="7">
    <source>
        <dbReference type="ARBA" id="ARBA00022692"/>
    </source>
</evidence>
<evidence type="ECO:0000256" key="12">
    <source>
        <dbReference type="ARBA" id="ARBA00023012"/>
    </source>
</evidence>
<feature type="transmembrane region" description="Helical" evidence="14">
    <location>
        <begin position="169"/>
        <end position="191"/>
    </location>
</feature>
<dbReference type="CDD" id="cd00082">
    <property type="entry name" value="HisKA"/>
    <property type="match status" value="1"/>
</dbReference>
<evidence type="ECO:0000259" key="16">
    <source>
        <dbReference type="PROSITE" id="PS50885"/>
    </source>
</evidence>
<dbReference type="SMART" id="SM00304">
    <property type="entry name" value="HAMP"/>
    <property type="match status" value="1"/>
</dbReference>
<evidence type="ECO:0000256" key="4">
    <source>
        <dbReference type="ARBA" id="ARBA00022475"/>
    </source>
</evidence>
<dbReference type="Gene3D" id="3.30.565.10">
    <property type="entry name" value="Histidine kinase-like ATPase, C-terminal domain"/>
    <property type="match status" value="1"/>
</dbReference>
<dbReference type="AlphaFoldDB" id="A0A5P3X9T2"/>
<dbReference type="InterPro" id="IPR050398">
    <property type="entry name" value="HssS/ArlS-like"/>
</dbReference>
<gene>
    <name evidence="17" type="ORF">D4A35_03450</name>
</gene>
<comment type="subcellular location">
    <subcellularLocation>
        <location evidence="2">Cell membrane</location>
        <topology evidence="2">Multi-pass membrane protein</topology>
    </subcellularLocation>
</comment>
<evidence type="ECO:0000256" key="1">
    <source>
        <dbReference type="ARBA" id="ARBA00000085"/>
    </source>
</evidence>
<dbReference type="PROSITE" id="PS50109">
    <property type="entry name" value="HIS_KIN"/>
    <property type="match status" value="1"/>
</dbReference>
<evidence type="ECO:0000256" key="10">
    <source>
        <dbReference type="ARBA" id="ARBA00022840"/>
    </source>
</evidence>
<feature type="domain" description="Histidine kinase" evidence="15">
    <location>
        <begin position="267"/>
        <end position="484"/>
    </location>
</feature>
<dbReference type="InterPro" id="IPR005467">
    <property type="entry name" value="His_kinase_dom"/>
</dbReference>
<dbReference type="CDD" id="cd06225">
    <property type="entry name" value="HAMP"/>
    <property type="match status" value="1"/>
</dbReference>
<dbReference type="SUPFAM" id="SSF158472">
    <property type="entry name" value="HAMP domain-like"/>
    <property type="match status" value="1"/>
</dbReference>
<evidence type="ECO:0000256" key="9">
    <source>
        <dbReference type="ARBA" id="ARBA00022777"/>
    </source>
</evidence>
<keyword evidence="10" id="KW-0067">ATP-binding</keyword>
<feature type="domain" description="HAMP" evidence="16">
    <location>
        <begin position="193"/>
        <end position="245"/>
    </location>
</feature>
<evidence type="ECO:0000256" key="3">
    <source>
        <dbReference type="ARBA" id="ARBA00012438"/>
    </source>
</evidence>
<evidence type="ECO:0000256" key="6">
    <source>
        <dbReference type="ARBA" id="ARBA00022679"/>
    </source>
</evidence>
<evidence type="ECO:0000256" key="14">
    <source>
        <dbReference type="SAM" id="Phobius"/>
    </source>
</evidence>
<keyword evidence="6" id="KW-0808">Transferase</keyword>
<dbReference type="GO" id="GO:0005524">
    <property type="term" value="F:ATP binding"/>
    <property type="evidence" value="ECO:0007669"/>
    <property type="project" value="UniProtKB-KW"/>
</dbReference>
<dbReference type="FunFam" id="1.10.287.130:FF:000001">
    <property type="entry name" value="Two-component sensor histidine kinase"/>
    <property type="match status" value="1"/>
</dbReference>
<reference evidence="17 18" key="1">
    <citation type="submission" date="2018-09" db="EMBL/GenBank/DDBJ databases">
        <title>A clostridial neurotoxin that targets Anopheles mosquitoes.</title>
        <authorList>
            <person name="Contreras E."/>
            <person name="Masuyer G."/>
            <person name="Qureshi N."/>
            <person name="Chawla S."/>
            <person name="Lim H.L."/>
            <person name="Chen J."/>
            <person name="Stenmark P."/>
            <person name="Gill S."/>
        </authorList>
    </citation>
    <scope>NUCLEOTIDE SEQUENCE [LARGE SCALE GENOMIC DNA]</scope>
    <source>
        <strain evidence="17 18">Cbm</strain>
    </source>
</reference>
<dbReference type="SMART" id="SM00387">
    <property type="entry name" value="HATPase_c"/>
    <property type="match status" value="1"/>
</dbReference>
<dbReference type="GO" id="GO:0005886">
    <property type="term" value="C:plasma membrane"/>
    <property type="evidence" value="ECO:0007669"/>
    <property type="project" value="UniProtKB-SubCell"/>
</dbReference>
<dbReference type="PANTHER" id="PTHR45528">
    <property type="entry name" value="SENSOR HISTIDINE KINASE CPXA"/>
    <property type="match status" value="1"/>
</dbReference>
<keyword evidence="4" id="KW-1003">Cell membrane</keyword>
<keyword evidence="5" id="KW-0597">Phosphoprotein</keyword>
<evidence type="ECO:0000256" key="2">
    <source>
        <dbReference type="ARBA" id="ARBA00004651"/>
    </source>
</evidence>
<keyword evidence="12" id="KW-0902">Two-component regulatory system</keyword>
<evidence type="ECO:0000256" key="13">
    <source>
        <dbReference type="ARBA" id="ARBA00023136"/>
    </source>
</evidence>
<dbReference type="SUPFAM" id="SSF47384">
    <property type="entry name" value="Homodimeric domain of signal transducing histidine kinase"/>
    <property type="match status" value="1"/>
</dbReference>
<dbReference type="FunFam" id="3.30.565.10:FF:000006">
    <property type="entry name" value="Sensor histidine kinase WalK"/>
    <property type="match status" value="1"/>
</dbReference>
<dbReference type="InterPro" id="IPR003594">
    <property type="entry name" value="HATPase_dom"/>
</dbReference>
<dbReference type="Pfam" id="PF00512">
    <property type="entry name" value="HisKA"/>
    <property type="match status" value="1"/>
</dbReference>
<dbReference type="RefSeq" id="WP_025162755.1">
    <property type="nucleotide sequence ID" value="NZ_CP032452.1"/>
</dbReference>
<keyword evidence="11 14" id="KW-1133">Transmembrane helix</keyword>
<protein>
    <recommendedName>
        <fullName evidence="3">histidine kinase</fullName>
        <ecNumber evidence="3">2.7.13.3</ecNumber>
    </recommendedName>
</protein>
<evidence type="ECO:0000256" key="11">
    <source>
        <dbReference type="ARBA" id="ARBA00022989"/>
    </source>
</evidence>
<dbReference type="SMART" id="SM00388">
    <property type="entry name" value="HisKA"/>
    <property type="match status" value="1"/>
</dbReference>
<accession>A0A5P3X9T2</accession>
<name>A0A5P3X9T2_PARBF</name>
<evidence type="ECO:0000313" key="18">
    <source>
        <dbReference type="Proteomes" id="UP000326961"/>
    </source>
</evidence>
<dbReference type="PRINTS" id="PR00344">
    <property type="entry name" value="BCTRLSENSOR"/>
</dbReference>
<evidence type="ECO:0000256" key="8">
    <source>
        <dbReference type="ARBA" id="ARBA00022741"/>
    </source>
</evidence>